<protein>
    <recommendedName>
        <fullName evidence="1">Trk system potassium uptake protein TrkA</fullName>
    </recommendedName>
</protein>
<feature type="domain" description="RCK N-terminal" evidence="7">
    <location>
        <begin position="233"/>
        <end position="353"/>
    </location>
</feature>
<evidence type="ECO:0000256" key="3">
    <source>
        <dbReference type="ARBA" id="ARBA00022538"/>
    </source>
</evidence>
<dbReference type="NCBIfam" id="NF007032">
    <property type="entry name" value="PRK09496.1-4"/>
    <property type="match status" value="1"/>
</dbReference>
<dbReference type="InterPro" id="IPR050721">
    <property type="entry name" value="Trk_Ktr_HKT_K-transport"/>
</dbReference>
<dbReference type="PANTHER" id="PTHR43833:SF5">
    <property type="entry name" value="TRK SYSTEM POTASSIUM UPTAKE PROTEIN TRKA"/>
    <property type="match status" value="1"/>
</dbReference>
<dbReference type="InterPro" id="IPR006036">
    <property type="entry name" value="K_uptake_TrkA"/>
</dbReference>
<dbReference type="SUPFAM" id="SSF116726">
    <property type="entry name" value="TrkA C-terminal domain-like"/>
    <property type="match status" value="2"/>
</dbReference>
<evidence type="ECO:0000256" key="5">
    <source>
        <dbReference type="ARBA" id="ARBA00023027"/>
    </source>
</evidence>
<organism evidence="9 10">
    <name type="scientific">Azospirillum humicireducens</name>
    <dbReference type="NCBI Taxonomy" id="1226968"/>
    <lineage>
        <taxon>Bacteria</taxon>
        <taxon>Pseudomonadati</taxon>
        <taxon>Pseudomonadota</taxon>
        <taxon>Alphaproteobacteria</taxon>
        <taxon>Rhodospirillales</taxon>
        <taxon>Azospirillaceae</taxon>
        <taxon>Azospirillum</taxon>
    </lineage>
</organism>
<dbReference type="InterPro" id="IPR006037">
    <property type="entry name" value="RCK_C"/>
</dbReference>
<evidence type="ECO:0000256" key="1">
    <source>
        <dbReference type="ARBA" id="ARBA00017378"/>
    </source>
</evidence>
<feature type="domain" description="RCK N-terminal" evidence="7">
    <location>
        <begin position="1"/>
        <end position="124"/>
    </location>
</feature>
<dbReference type="RefSeq" id="WP_063635771.1">
    <property type="nucleotide sequence ID" value="NZ_CP015285.1"/>
</dbReference>
<dbReference type="PANTHER" id="PTHR43833">
    <property type="entry name" value="POTASSIUM CHANNEL PROTEIN 2-RELATED-RELATED"/>
    <property type="match status" value="1"/>
</dbReference>
<evidence type="ECO:0000313" key="10">
    <source>
        <dbReference type="Proteomes" id="UP000077405"/>
    </source>
</evidence>
<keyword evidence="10" id="KW-1185">Reference proteome</keyword>
<feature type="domain" description="RCK C-terminal" evidence="8">
    <location>
        <begin position="373"/>
        <end position="454"/>
    </location>
</feature>
<dbReference type="NCBIfam" id="NF007030">
    <property type="entry name" value="PRK09496.1-1"/>
    <property type="match status" value="1"/>
</dbReference>
<dbReference type="Pfam" id="PF02254">
    <property type="entry name" value="TrkA_N"/>
    <property type="match status" value="2"/>
</dbReference>
<dbReference type="GO" id="GO:0005886">
    <property type="term" value="C:plasma membrane"/>
    <property type="evidence" value="ECO:0007669"/>
    <property type="project" value="InterPro"/>
</dbReference>
<dbReference type="Gene3D" id="3.40.50.720">
    <property type="entry name" value="NAD(P)-binding Rossmann-like Domain"/>
    <property type="match status" value="2"/>
</dbReference>
<dbReference type="SUPFAM" id="SSF51735">
    <property type="entry name" value="NAD(P)-binding Rossmann-fold domains"/>
    <property type="match status" value="2"/>
</dbReference>
<keyword evidence="5" id="KW-0520">NAD</keyword>
<evidence type="ECO:0000256" key="6">
    <source>
        <dbReference type="ARBA" id="ARBA00023065"/>
    </source>
</evidence>
<dbReference type="PROSITE" id="PS51201">
    <property type="entry name" value="RCK_N"/>
    <property type="match status" value="2"/>
</dbReference>
<evidence type="ECO:0000313" key="9">
    <source>
        <dbReference type="EMBL" id="ANC92730.1"/>
    </source>
</evidence>
<keyword evidence="3" id="KW-0633">Potassium transport</keyword>
<dbReference type="Proteomes" id="UP000077405">
    <property type="component" value="Chromosome"/>
</dbReference>
<keyword evidence="4" id="KW-0630">Potassium</keyword>
<dbReference type="STRING" id="1226968.A6A40_13030"/>
<keyword evidence="2" id="KW-0813">Transport</keyword>
<dbReference type="Pfam" id="PF02080">
    <property type="entry name" value="TrkA_C"/>
    <property type="match status" value="1"/>
</dbReference>
<dbReference type="Gene3D" id="3.30.70.1450">
    <property type="entry name" value="Regulator of K+ conductance, C-terminal domain"/>
    <property type="match status" value="2"/>
</dbReference>
<keyword evidence="6" id="KW-0406">Ion transport</keyword>
<dbReference type="OrthoDB" id="9775180at2"/>
<evidence type="ECO:0000256" key="2">
    <source>
        <dbReference type="ARBA" id="ARBA00022448"/>
    </source>
</evidence>
<evidence type="ECO:0000259" key="8">
    <source>
        <dbReference type="PROSITE" id="PS51202"/>
    </source>
</evidence>
<gene>
    <name evidence="9" type="ORF">A6A40_13030</name>
</gene>
<sequence length="459" mass="49163">MKVIICGAGQVGASIARHLALEDNDITVIDTSTELAQRMDESHDVRGMVGFASHPDVLAQAGARDADMLIAVTHSDEVNMVACEVAHSVFNIPLRIARIRKQAYLQPEWSSMFSAQHLAISVVISPEVEIAHSIARRLRSPGAFEMVPLADGKVHLIGVHCTNSSPLLNTPLRRLTEMFPDLRAAVLAVFRDGTGFVPRGNDILRLGDDVHLVCRTADIVRVVALFGHSEAPARRLVIAGGGNVGFNLAQIVERHMRGISIKMIEGNAARAELISRSLRSSTVVLNGDALDHEILEEAQVGRAETIVAVTNDDETNVFTSLLAKRAGCGRAITLLNKTSYAPIVAGLGMDVVVNPAAVTVSSILRHVRRGRVAAVQTIGDNFGEVVEAEALETSRAVSGPIGSIDLPGGMIIGALVRGNEVIIPTSQTVIEPHDRVIVMATADLVRKVEKLFAVGLEFF</sequence>
<dbReference type="PROSITE" id="PS51202">
    <property type="entry name" value="RCK_C"/>
    <property type="match status" value="2"/>
</dbReference>
<dbReference type="InterPro" id="IPR036291">
    <property type="entry name" value="NAD(P)-bd_dom_sf"/>
</dbReference>
<dbReference type="PRINTS" id="PR00335">
    <property type="entry name" value="KUPTAKETRKA"/>
</dbReference>
<dbReference type="EMBL" id="CP015285">
    <property type="protein sequence ID" value="ANC92730.1"/>
    <property type="molecule type" value="Genomic_DNA"/>
</dbReference>
<dbReference type="InterPro" id="IPR036721">
    <property type="entry name" value="RCK_C_sf"/>
</dbReference>
<name>A0A160JI39_9PROT</name>
<reference evidence="9 10" key="1">
    <citation type="journal article" date="2013" name="Int. J. Syst. Evol. Microbiol.">
        <title>Azospirillum humicireducens sp. nov., a nitrogen-fixing bacterium isolated from a microbial fuel cell.</title>
        <authorList>
            <person name="Zhou S."/>
            <person name="Han L."/>
            <person name="Wang Y."/>
            <person name="Yang G."/>
            <person name="Zhuang L."/>
            <person name="Hu P."/>
        </authorList>
    </citation>
    <scope>NUCLEOTIDE SEQUENCE [LARGE SCALE GENOMIC DNA]</scope>
    <source>
        <strain evidence="9 10">SgZ-5</strain>
    </source>
</reference>
<evidence type="ECO:0000256" key="4">
    <source>
        <dbReference type="ARBA" id="ARBA00022958"/>
    </source>
</evidence>
<dbReference type="NCBIfam" id="NF007039">
    <property type="entry name" value="PRK09496.3-2"/>
    <property type="match status" value="1"/>
</dbReference>
<dbReference type="NCBIfam" id="NF007031">
    <property type="entry name" value="PRK09496.1-2"/>
    <property type="match status" value="1"/>
</dbReference>
<dbReference type="AlphaFoldDB" id="A0A160JI39"/>
<dbReference type="GO" id="GO:0015079">
    <property type="term" value="F:potassium ion transmembrane transporter activity"/>
    <property type="evidence" value="ECO:0007669"/>
    <property type="project" value="InterPro"/>
</dbReference>
<feature type="domain" description="RCK C-terminal" evidence="8">
    <location>
        <begin position="144"/>
        <end position="228"/>
    </location>
</feature>
<dbReference type="InterPro" id="IPR003148">
    <property type="entry name" value="RCK_N"/>
</dbReference>
<proteinExistence type="predicted"/>
<evidence type="ECO:0000259" key="7">
    <source>
        <dbReference type="PROSITE" id="PS51201"/>
    </source>
</evidence>
<accession>A0A160JI39</accession>
<dbReference type="KEGG" id="ahu:A6A40_13030"/>